<gene>
    <name evidence="3" type="ORF">E0F98_10265</name>
</gene>
<dbReference type="InterPro" id="IPR013154">
    <property type="entry name" value="ADH-like_N"/>
</dbReference>
<evidence type="ECO:0000313" key="4">
    <source>
        <dbReference type="Proteomes" id="UP000294597"/>
    </source>
</evidence>
<dbReference type="SUPFAM" id="SSF51735">
    <property type="entry name" value="NAD(P)-binding Rossmann-fold domains"/>
    <property type="match status" value="1"/>
</dbReference>
<protein>
    <submittedName>
        <fullName evidence="3">NADP-dependent oxidoreductase</fullName>
    </submittedName>
</protein>
<dbReference type="InterPro" id="IPR036291">
    <property type="entry name" value="NAD(P)-bd_dom_sf"/>
</dbReference>
<dbReference type="Gene3D" id="3.90.180.10">
    <property type="entry name" value="Medium-chain alcohol dehydrogenases, catalytic domain"/>
    <property type="match status" value="1"/>
</dbReference>
<dbReference type="PROSITE" id="PS01162">
    <property type="entry name" value="QOR_ZETA_CRYSTAL"/>
    <property type="match status" value="1"/>
</dbReference>
<evidence type="ECO:0000313" key="3">
    <source>
        <dbReference type="EMBL" id="TDE03459.1"/>
    </source>
</evidence>
<dbReference type="AlphaFoldDB" id="A0A4R5CSA2"/>
<dbReference type="RefSeq" id="WP_132111117.1">
    <property type="nucleotide sequence ID" value="NZ_SMFO01000007.1"/>
</dbReference>
<dbReference type="InterPro" id="IPR011032">
    <property type="entry name" value="GroES-like_sf"/>
</dbReference>
<dbReference type="InterPro" id="IPR050700">
    <property type="entry name" value="YIM1/Zinc_Alcohol_DH_Fams"/>
</dbReference>
<feature type="domain" description="Enoyl reductase (ER)" evidence="2">
    <location>
        <begin position="10"/>
        <end position="312"/>
    </location>
</feature>
<dbReference type="GO" id="GO:0008270">
    <property type="term" value="F:zinc ion binding"/>
    <property type="evidence" value="ECO:0007669"/>
    <property type="project" value="InterPro"/>
</dbReference>
<dbReference type="Gene3D" id="3.40.50.720">
    <property type="entry name" value="NAD(P)-binding Rossmann-like Domain"/>
    <property type="match status" value="1"/>
</dbReference>
<reference evidence="3 4" key="1">
    <citation type="submission" date="2019-03" db="EMBL/GenBank/DDBJ databases">
        <title>Flavobacterium TSA-D2 sp. nov., isolated from arctic soil.</title>
        <authorList>
            <person name="Chaudhary D.K."/>
        </authorList>
    </citation>
    <scope>NUCLEOTIDE SEQUENCE [LARGE SCALE GENOMIC DNA]</scope>
    <source>
        <strain evidence="3 4">TSA-D2</strain>
    </source>
</reference>
<dbReference type="Proteomes" id="UP000294597">
    <property type="component" value="Unassembled WGS sequence"/>
</dbReference>
<dbReference type="EMBL" id="SMFO01000007">
    <property type="protein sequence ID" value="TDE03459.1"/>
    <property type="molecule type" value="Genomic_DNA"/>
</dbReference>
<accession>A0A4R5CSA2</accession>
<dbReference type="Pfam" id="PF08240">
    <property type="entry name" value="ADH_N"/>
    <property type="match status" value="1"/>
</dbReference>
<dbReference type="InterPro" id="IPR020843">
    <property type="entry name" value="ER"/>
</dbReference>
<dbReference type="InterPro" id="IPR002364">
    <property type="entry name" value="Quin_OxRdtase/zeta-crystal_CS"/>
</dbReference>
<evidence type="ECO:0000256" key="1">
    <source>
        <dbReference type="ARBA" id="ARBA00023002"/>
    </source>
</evidence>
<evidence type="ECO:0000259" key="2">
    <source>
        <dbReference type="SMART" id="SM00829"/>
    </source>
</evidence>
<comment type="caution">
    <text evidence="3">The sequence shown here is derived from an EMBL/GenBank/DDBJ whole genome shotgun (WGS) entry which is preliminary data.</text>
</comment>
<dbReference type="PANTHER" id="PTHR11695">
    <property type="entry name" value="ALCOHOL DEHYDROGENASE RELATED"/>
    <property type="match status" value="1"/>
</dbReference>
<organism evidence="3 4">
    <name type="scientific">Flavobacterium hiemivividum</name>
    <dbReference type="NCBI Taxonomy" id="2541734"/>
    <lineage>
        <taxon>Bacteria</taxon>
        <taxon>Pseudomonadati</taxon>
        <taxon>Bacteroidota</taxon>
        <taxon>Flavobacteriia</taxon>
        <taxon>Flavobacteriales</taxon>
        <taxon>Flavobacteriaceae</taxon>
        <taxon>Flavobacterium</taxon>
    </lineage>
</organism>
<proteinExistence type="predicted"/>
<keyword evidence="4" id="KW-1185">Reference proteome</keyword>
<dbReference type="GO" id="GO:0016491">
    <property type="term" value="F:oxidoreductase activity"/>
    <property type="evidence" value="ECO:0007669"/>
    <property type="project" value="UniProtKB-KW"/>
</dbReference>
<dbReference type="Pfam" id="PF13602">
    <property type="entry name" value="ADH_zinc_N_2"/>
    <property type="match status" value="1"/>
</dbReference>
<sequence>MKAIVLKDFGSVDNLEIKDIAMPEISADEVLVRVKAISINPVDVKTRQGYVLADSLRDFEPIILGWDISGVIESTGKNVKNLARGQNVFGMVNFVGHGKGYAEYVAVPAAHLAIMPENISYSEAAASTLAALTAWQAFTYYGKLKKGDKVLIHGASGGVGHFAVQIARHLGAYVIGTSSEKNKDFVFSLGAQEHIDYKNQKFENELNNLDFVLETIGGANFVKSVKTLRNKGTIVNLPAPVSEADKESANEKELISCFFMGVFSSGTDMAKIAELLEAKIIKPYIYKVYAFNEMKEAHLEVESGTVKGKVIVEL</sequence>
<dbReference type="SUPFAM" id="SSF50129">
    <property type="entry name" value="GroES-like"/>
    <property type="match status" value="1"/>
</dbReference>
<dbReference type="SMART" id="SM00829">
    <property type="entry name" value="PKS_ER"/>
    <property type="match status" value="1"/>
</dbReference>
<name>A0A4R5CSA2_9FLAO</name>
<keyword evidence="1" id="KW-0560">Oxidoreductase</keyword>
<dbReference type="PANTHER" id="PTHR11695:SF294">
    <property type="entry name" value="RETICULON-4-INTERACTING PROTEIN 1, MITOCHONDRIAL"/>
    <property type="match status" value="1"/>
</dbReference>
<dbReference type="CDD" id="cd05289">
    <property type="entry name" value="MDR_like_2"/>
    <property type="match status" value="1"/>
</dbReference>